<dbReference type="EMBL" id="BACD03000014">
    <property type="protein sequence ID" value="GAO48399.1"/>
    <property type="molecule type" value="Genomic_DNA"/>
</dbReference>
<feature type="repeat" description="WD" evidence="3">
    <location>
        <begin position="486"/>
        <end position="525"/>
    </location>
</feature>
<dbReference type="RefSeq" id="XP_019022015.1">
    <property type="nucleotide sequence ID" value="XM_019165670.1"/>
</dbReference>
<reference evidence="6 7" key="2">
    <citation type="journal article" date="2014" name="J. Gen. Appl. Microbiol.">
        <title>The early diverging ascomycetous budding yeast Saitoella complicata has three histone deacetylases belonging to the Clr6, Hos2, and Rpd3 lineages.</title>
        <authorList>
            <person name="Nishida H."/>
            <person name="Matsumoto T."/>
            <person name="Kondo S."/>
            <person name="Hamamoto M."/>
            <person name="Yoshikawa H."/>
        </authorList>
    </citation>
    <scope>NUCLEOTIDE SEQUENCE [LARGE SCALE GENOMIC DNA]</scope>
    <source>
        <strain evidence="6 7">NRRL Y-17804</strain>
    </source>
</reference>
<feature type="repeat" description="WD" evidence="3">
    <location>
        <begin position="349"/>
        <end position="388"/>
    </location>
</feature>
<dbReference type="PROSITE" id="PS50294">
    <property type="entry name" value="WD_REPEATS_REGION"/>
    <property type="match status" value="4"/>
</dbReference>
<dbReference type="SUPFAM" id="SSF81383">
    <property type="entry name" value="F-box domain"/>
    <property type="match status" value="1"/>
</dbReference>
<proteinExistence type="predicted"/>
<dbReference type="PRINTS" id="PR00320">
    <property type="entry name" value="GPROTEINBRPT"/>
</dbReference>
<dbReference type="InterPro" id="IPR001680">
    <property type="entry name" value="WD40_rpt"/>
</dbReference>
<dbReference type="InterPro" id="IPR019775">
    <property type="entry name" value="WD40_repeat_CS"/>
</dbReference>
<reference evidence="6 7" key="3">
    <citation type="journal article" date="2015" name="Genome Announc.">
        <title>Draft Genome Sequence of the Archiascomycetous Yeast Saitoella complicata.</title>
        <authorList>
            <person name="Yamauchi K."/>
            <person name="Kondo S."/>
            <person name="Hamamoto M."/>
            <person name="Takahashi Y."/>
            <person name="Ogura Y."/>
            <person name="Hayashi T."/>
            <person name="Nishida H."/>
        </authorList>
    </citation>
    <scope>NUCLEOTIDE SEQUENCE [LARGE SCALE GENOMIC DNA]</scope>
    <source>
        <strain evidence="6 7">NRRL Y-17804</strain>
    </source>
</reference>
<protein>
    <recommendedName>
        <fullName evidence="5">F-box domain-containing protein</fullName>
    </recommendedName>
</protein>
<evidence type="ECO:0000259" key="5">
    <source>
        <dbReference type="PROSITE" id="PS50181"/>
    </source>
</evidence>
<dbReference type="SMART" id="SM00320">
    <property type="entry name" value="WD40"/>
    <property type="match status" value="7"/>
</dbReference>
<dbReference type="CDD" id="cd00200">
    <property type="entry name" value="WD40"/>
    <property type="match status" value="1"/>
</dbReference>
<dbReference type="Proteomes" id="UP000033140">
    <property type="component" value="Unassembled WGS sequence"/>
</dbReference>
<dbReference type="PANTHER" id="PTHR22847">
    <property type="entry name" value="WD40 REPEAT PROTEIN"/>
    <property type="match status" value="1"/>
</dbReference>
<feature type="repeat" description="WD" evidence="3">
    <location>
        <begin position="305"/>
        <end position="334"/>
    </location>
</feature>
<dbReference type="Pfam" id="PF12937">
    <property type="entry name" value="F-box-like"/>
    <property type="match status" value="1"/>
</dbReference>
<dbReference type="AlphaFoldDB" id="A0A0E9NEY6"/>
<keyword evidence="2" id="KW-0677">Repeat</keyword>
<keyword evidence="7" id="KW-1185">Reference proteome</keyword>
<evidence type="ECO:0000256" key="2">
    <source>
        <dbReference type="ARBA" id="ARBA00022737"/>
    </source>
</evidence>
<feature type="repeat" description="WD" evidence="3">
    <location>
        <begin position="444"/>
        <end position="485"/>
    </location>
</feature>
<organism evidence="6 7">
    <name type="scientific">Saitoella complicata (strain BCRC 22490 / CBS 7301 / JCM 7358 / NBRC 10748 / NRRL Y-17804)</name>
    <dbReference type="NCBI Taxonomy" id="698492"/>
    <lineage>
        <taxon>Eukaryota</taxon>
        <taxon>Fungi</taxon>
        <taxon>Dikarya</taxon>
        <taxon>Ascomycota</taxon>
        <taxon>Taphrinomycotina</taxon>
        <taxon>Taphrinomycotina incertae sedis</taxon>
        <taxon>Saitoella</taxon>
    </lineage>
</organism>
<evidence type="ECO:0000313" key="6">
    <source>
        <dbReference type="EMBL" id="GAO48399.1"/>
    </source>
</evidence>
<dbReference type="Gene3D" id="2.130.10.10">
    <property type="entry name" value="YVTN repeat-like/Quinoprotein amine dehydrogenase"/>
    <property type="match status" value="2"/>
</dbReference>
<evidence type="ECO:0000256" key="3">
    <source>
        <dbReference type="PROSITE-ProRule" id="PRU00221"/>
    </source>
</evidence>
<dbReference type="OrthoDB" id="19711at2759"/>
<dbReference type="PROSITE" id="PS50082">
    <property type="entry name" value="WD_REPEATS_2"/>
    <property type="match status" value="6"/>
</dbReference>
<dbReference type="PROSITE" id="PS00678">
    <property type="entry name" value="WD_REPEATS_1"/>
    <property type="match status" value="3"/>
</dbReference>
<dbReference type="SUPFAM" id="SSF50978">
    <property type="entry name" value="WD40 repeat-like"/>
    <property type="match status" value="2"/>
</dbReference>
<feature type="compositionally biased region" description="Gly residues" evidence="4">
    <location>
        <begin position="9"/>
        <end position="23"/>
    </location>
</feature>
<dbReference type="InterPro" id="IPR020472">
    <property type="entry name" value="WD40_PAC1"/>
</dbReference>
<dbReference type="Gene3D" id="1.20.1280.50">
    <property type="match status" value="1"/>
</dbReference>
<name>A0A0E9NEY6_SAICN</name>
<accession>A0A0E9NEY6</accession>
<dbReference type="STRING" id="698492.A0A0E9NEY6"/>
<dbReference type="InterPro" id="IPR001810">
    <property type="entry name" value="F-box_dom"/>
</dbReference>
<dbReference type="OMA" id="FRVWEHE"/>
<dbReference type="InterPro" id="IPR036047">
    <property type="entry name" value="F-box-like_dom_sf"/>
</dbReference>
<feature type="region of interest" description="Disordered" evidence="4">
    <location>
        <begin position="1"/>
        <end position="34"/>
    </location>
</feature>
<dbReference type="PANTHER" id="PTHR22847:SF745">
    <property type="entry name" value="F-BOX_WD REPEAT-CONTAINING PROTEIN 7"/>
    <property type="match status" value="1"/>
</dbReference>
<feature type="domain" description="F-box" evidence="5">
    <location>
        <begin position="164"/>
        <end position="211"/>
    </location>
</feature>
<dbReference type="Pfam" id="PF00400">
    <property type="entry name" value="WD40"/>
    <property type="match status" value="6"/>
</dbReference>
<evidence type="ECO:0000256" key="4">
    <source>
        <dbReference type="SAM" id="MobiDB-lite"/>
    </source>
</evidence>
<dbReference type="PROSITE" id="PS50181">
    <property type="entry name" value="FBOX"/>
    <property type="match status" value="1"/>
</dbReference>
<evidence type="ECO:0000313" key="7">
    <source>
        <dbReference type="Proteomes" id="UP000033140"/>
    </source>
</evidence>
<sequence length="574" mass="62662">MSTAASGSTGQGHGLGGGGGGGSPNRRSTLRRPFGGRISRLLRALSSSNRSGTADRTVEDVTMDHATTSAHPAPLTRSVSSLGFFRRMSTTTSTNQAGSSSPKPLHARSASFTLSKIDSAHNLSHFGLGLSPEADASTNASAIDEGFFTIPITGTADAIRPRRLDPLHTLPPELCTQIFSYLPIGSVSSATLVSHAWHAHITHTPSLWRTLFSSQPTWSVSPSLPPGSSWRELYRIRHGLERRWKNGEYTGRWLKGHGDSVYCLQFDNDKIVTGSRDRTIKVWDARSLECVQTLAPPPPGSGSGVPFHTASILCLQFNREILVSGSSDSTLIMWVYNPSLQTWTPRKKLQGHTAGVLDVCFSGSYIVSCSKDTTLCIWSRETGELVKVLRGHRGPVNAVRSMKGGYVVSASGDWTVRVWDIRLTVEEDGIEIPNMHFGECVKELRGHARGLACVEVSPDGRYIVSGGNDQKIKIWSSSTGECLHTLSGHSLLVRTLHLFNDRIISGSYDRRVCVWDLETGELRMEFPKDHGSWIFCVKGDLGRVVSTSQDCRGLVLDFWGGEDWREGVGKYLTG</sequence>
<dbReference type="InterPro" id="IPR015943">
    <property type="entry name" value="WD40/YVTN_repeat-like_dom_sf"/>
</dbReference>
<feature type="repeat" description="WD" evidence="3">
    <location>
        <begin position="389"/>
        <end position="422"/>
    </location>
</feature>
<reference evidence="6 7" key="1">
    <citation type="journal article" date="2011" name="J. Gen. Appl. Microbiol.">
        <title>Draft genome sequencing of the enigmatic yeast Saitoella complicata.</title>
        <authorList>
            <person name="Nishida H."/>
            <person name="Hamamoto M."/>
            <person name="Sugiyama J."/>
        </authorList>
    </citation>
    <scope>NUCLEOTIDE SEQUENCE [LARGE SCALE GENOMIC DNA]</scope>
    <source>
        <strain evidence="6 7">NRRL Y-17804</strain>
    </source>
</reference>
<comment type="caution">
    <text evidence="6">The sequence shown here is derived from an EMBL/GenBank/DDBJ whole genome shotgun (WGS) entry which is preliminary data.</text>
</comment>
<dbReference type="InterPro" id="IPR036322">
    <property type="entry name" value="WD40_repeat_dom_sf"/>
</dbReference>
<gene>
    <name evidence="6" type="ORF">G7K_2572-t1</name>
</gene>
<keyword evidence="1 3" id="KW-0853">WD repeat</keyword>
<evidence type="ECO:0000256" key="1">
    <source>
        <dbReference type="ARBA" id="ARBA00022574"/>
    </source>
</evidence>
<feature type="repeat" description="WD" evidence="3">
    <location>
        <begin position="254"/>
        <end position="293"/>
    </location>
</feature>